<dbReference type="AlphaFoldDB" id="A0A1D8N5G5"/>
<protein>
    <submittedName>
        <fullName evidence="1">Uncharacterized protein</fullName>
    </submittedName>
</protein>
<dbReference type="VEuPathDB" id="FungiDB:YALI0_A19338g"/>
<dbReference type="Proteomes" id="UP000182444">
    <property type="component" value="Chromosome 1A"/>
</dbReference>
<gene>
    <name evidence="1" type="ORF">YALI1_A20258g</name>
</gene>
<dbReference type="VEuPathDB" id="FungiDB:YALI1_A20258g"/>
<organism evidence="1">
    <name type="scientific">Yarrowia lipolytica</name>
    <name type="common">Candida lipolytica</name>
    <dbReference type="NCBI Taxonomy" id="4952"/>
    <lineage>
        <taxon>Eukaryota</taxon>
        <taxon>Fungi</taxon>
        <taxon>Dikarya</taxon>
        <taxon>Ascomycota</taxon>
        <taxon>Saccharomycotina</taxon>
        <taxon>Dipodascomycetes</taxon>
        <taxon>Dipodascales</taxon>
        <taxon>Dipodascales incertae sedis</taxon>
        <taxon>Yarrowia</taxon>
    </lineage>
</organism>
<dbReference type="SUPFAM" id="SSF49401">
    <property type="entry name" value="Bacterial adhesins"/>
    <property type="match status" value="1"/>
</dbReference>
<dbReference type="KEGG" id="yli:2906489"/>
<dbReference type="GeneID" id="2906489"/>
<name>A0A1D8N5G5_YARLL</name>
<dbReference type="InterPro" id="IPR008966">
    <property type="entry name" value="Adhesion_dom_sf"/>
</dbReference>
<evidence type="ECO:0000313" key="1">
    <source>
        <dbReference type="EMBL" id="AOW00880.1"/>
    </source>
</evidence>
<sequence>MILPFLSLASLALAQTQLNAPFTSLAVGFKGTGNLRQTYEDIIEVKLGFELDATTTETIQPGDFFDMVIDGMVMTSPYSFEVLDSLGAPVFVVSNFEGNSFRAAATDYFLENAPQSIEGERCV</sequence>
<reference evidence="1" key="1">
    <citation type="journal article" date="2016" name="PLoS ONE">
        <title>Sequence Assembly of Yarrowia lipolytica Strain W29/CLIB89 Shows Transposable Element Diversity.</title>
        <authorList>
            <person name="Magnan C."/>
            <person name="Yu J."/>
            <person name="Chang I."/>
            <person name="Jahn E."/>
            <person name="Kanomata Y."/>
            <person name="Wu J."/>
            <person name="Zeller M."/>
            <person name="Oakes M."/>
            <person name="Baldi P."/>
            <person name="Sandmeyer S."/>
        </authorList>
    </citation>
    <scope>NUCLEOTIDE SEQUENCE [LARGE SCALE GENOMIC DNA]</scope>
    <source>
        <strain evidence="1">CLIB89</strain>
    </source>
</reference>
<dbReference type="EMBL" id="CP017553">
    <property type="protein sequence ID" value="AOW00880.1"/>
    <property type="molecule type" value="Genomic_DNA"/>
</dbReference>
<proteinExistence type="predicted"/>
<dbReference type="RefSeq" id="XP_500239.3">
    <property type="nucleotide sequence ID" value="XM_500239.3"/>
</dbReference>
<accession>A0A1D8N5G5</accession>